<comment type="caution">
    <text evidence="2">The sequence shown here is derived from an EMBL/GenBank/DDBJ whole genome shotgun (WGS) entry which is preliminary data.</text>
</comment>
<protein>
    <submittedName>
        <fullName evidence="2">Uncharacterized protein</fullName>
    </submittedName>
</protein>
<dbReference type="Proteomes" id="UP000319578">
    <property type="component" value="Unassembled WGS sequence"/>
</dbReference>
<sequence>MSHTLCPPCAQQQSVGAGGRAKNSGMRGKQSELGKHRKGKNGKEAVIIINDQEVKVARRQSGAGKPGPREDESNEKKETKAKVVHKALLSFSLLFN</sequence>
<feature type="compositionally biased region" description="Basic and acidic residues" evidence="1">
    <location>
        <begin position="67"/>
        <end position="80"/>
    </location>
</feature>
<keyword evidence="3" id="KW-1185">Reference proteome</keyword>
<proteinExistence type="predicted"/>
<accession>A0ABQ0TNC7</accession>
<name>A0ABQ0TNC7_9BACL</name>
<dbReference type="EMBL" id="BJON01000013">
    <property type="protein sequence ID" value="GED69463.1"/>
    <property type="molecule type" value="Genomic_DNA"/>
</dbReference>
<evidence type="ECO:0000313" key="3">
    <source>
        <dbReference type="Proteomes" id="UP000319578"/>
    </source>
</evidence>
<gene>
    <name evidence="2" type="ORF">BRE01_31650</name>
</gene>
<evidence type="ECO:0000313" key="2">
    <source>
        <dbReference type="EMBL" id="GED69463.1"/>
    </source>
</evidence>
<feature type="region of interest" description="Disordered" evidence="1">
    <location>
        <begin position="1"/>
        <end position="80"/>
    </location>
</feature>
<evidence type="ECO:0000256" key="1">
    <source>
        <dbReference type="SAM" id="MobiDB-lite"/>
    </source>
</evidence>
<reference evidence="2 3" key="1">
    <citation type="submission" date="2019-06" db="EMBL/GenBank/DDBJ databases">
        <title>Whole genome shotgun sequence of Brevibacillus reuszeri NBRC 15719.</title>
        <authorList>
            <person name="Hosoyama A."/>
            <person name="Uohara A."/>
            <person name="Ohji S."/>
            <person name="Ichikawa N."/>
        </authorList>
    </citation>
    <scope>NUCLEOTIDE SEQUENCE [LARGE SCALE GENOMIC DNA]</scope>
    <source>
        <strain evidence="2 3">NBRC 15719</strain>
    </source>
</reference>
<organism evidence="2 3">
    <name type="scientific">Brevibacillus reuszeri</name>
    <dbReference type="NCBI Taxonomy" id="54915"/>
    <lineage>
        <taxon>Bacteria</taxon>
        <taxon>Bacillati</taxon>
        <taxon>Bacillota</taxon>
        <taxon>Bacilli</taxon>
        <taxon>Bacillales</taxon>
        <taxon>Paenibacillaceae</taxon>
        <taxon>Brevibacillus</taxon>
    </lineage>
</organism>